<name>A0ABS2QCV9_9BACL</name>
<organism evidence="1 2">
    <name type="scientific">Sporolactobacillus spathodeae</name>
    <dbReference type="NCBI Taxonomy" id="1465502"/>
    <lineage>
        <taxon>Bacteria</taxon>
        <taxon>Bacillati</taxon>
        <taxon>Bacillota</taxon>
        <taxon>Bacilli</taxon>
        <taxon>Bacillales</taxon>
        <taxon>Sporolactobacillaceae</taxon>
        <taxon>Sporolactobacillus</taxon>
    </lineage>
</organism>
<dbReference type="Gene3D" id="1.10.1740.10">
    <property type="match status" value="1"/>
</dbReference>
<keyword evidence="2" id="KW-1185">Reference proteome</keyword>
<dbReference type="Gene3D" id="1.10.10.10">
    <property type="entry name" value="Winged helix-like DNA-binding domain superfamily/Winged helix DNA-binding domain"/>
    <property type="match status" value="1"/>
</dbReference>
<dbReference type="NCBIfam" id="TIGR02937">
    <property type="entry name" value="sigma70-ECF"/>
    <property type="match status" value="1"/>
</dbReference>
<dbReference type="InterPro" id="IPR013324">
    <property type="entry name" value="RNA_pol_sigma_r3/r4-like"/>
</dbReference>
<proteinExistence type="predicted"/>
<dbReference type="Proteomes" id="UP000823201">
    <property type="component" value="Unassembled WGS sequence"/>
</dbReference>
<comment type="caution">
    <text evidence="1">The sequence shown here is derived from an EMBL/GenBank/DDBJ whole genome shotgun (WGS) entry which is preliminary data.</text>
</comment>
<evidence type="ECO:0000313" key="1">
    <source>
        <dbReference type="EMBL" id="MBM7659150.1"/>
    </source>
</evidence>
<sequence length="212" mass="24720">MFLLLFTKPILKGVLSLSYLDHFRLPNEEPDAAFSRLLGKYESMIKGIVRDLSHSYARHLNGMTDRDDLLQIGQNALWIATRKFDMNHVEKGINPDYFFVSYAYKTIQGTVSDYLKKLAKHSAHEKLAANDVVLDVIDPYPHTIVEDMHEWLDDCLHSLTPRERIYAIEKWILERKTSAIAAQYQVSEDTVRCWGKTARKKLQRMLRKDLKH</sequence>
<accession>A0ABS2QCV9</accession>
<dbReference type="SUPFAM" id="SSF88946">
    <property type="entry name" value="Sigma2 domain of RNA polymerase sigma factors"/>
    <property type="match status" value="1"/>
</dbReference>
<dbReference type="InterPro" id="IPR014284">
    <property type="entry name" value="RNA_pol_sigma-70_dom"/>
</dbReference>
<dbReference type="EMBL" id="JAFBEV010000037">
    <property type="protein sequence ID" value="MBM7659150.1"/>
    <property type="molecule type" value="Genomic_DNA"/>
</dbReference>
<evidence type="ECO:0000313" key="2">
    <source>
        <dbReference type="Proteomes" id="UP000823201"/>
    </source>
</evidence>
<dbReference type="RefSeq" id="WP_205007690.1">
    <property type="nucleotide sequence ID" value="NZ_CBCRXA010000036.1"/>
</dbReference>
<dbReference type="InterPro" id="IPR036388">
    <property type="entry name" value="WH-like_DNA-bd_sf"/>
</dbReference>
<protein>
    <submittedName>
        <fullName evidence="1">RNA polymerase sigma factor (Sigma-70 family)</fullName>
    </submittedName>
</protein>
<dbReference type="InterPro" id="IPR013325">
    <property type="entry name" value="RNA_pol_sigma_r2"/>
</dbReference>
<gene>
    <name evidence="1" type="ORF">JOC27_002655</name>
</gene>
<reference evidence="1 2" key="1">
    <citation type="submission" date="2021-01" db="EMBL/GenBank/DDBJ databases">
        <title>Genomic Encyclopedia of Type Strains, Phase IV (KMG-IV): sequencing the most valuable type-strain genomes for metagenomic binning, comparative biology and taxonomic classification.</title>
        <authorList>
            <person name="Goeker M."/>
        </authorList>
    </citation>
    <scope>NUCLEOTIDE SEQUENCE [LARGE SCALE GENOMIC DNA]</scope>
    <source>
        <strain evidence="1 2">DSM 100968</strain>
    </source>
</reference>
<dbReference type="SUPFAM" id="SSF88659">
    <property type="entry name" value="Sigma3 and sigma4 domains of RNA polymerase sigma factors"/>
    <property type="match status" value="1"/>
</dbReference>